<evidence type="ECO:0000256" key="3">
    <source>
        <dbReference type="ARBA" id="ARBA00022989"/>
    </source>
</evidence>
<organism evidence="6">
    <name type="scientific">Cryptococcus bacillisporus CA1280</name>
    <dbReference type="NCBI Taxonomy" id="1296109"/>
    <lineage>
        <taxon>Eukaryota</taxon>
        <taxon>Fungi</taxon>
        <taxon>Dikarya</taxon>
        <taxon>Basidiomycota</taxon>
        <taxon>Agaricomycotina</taxon>
        <taxon>Tremellomycetes</taxon>
        <taxon>Tremellales</taxon>
        <taxon>Cryptococcaceae</taxon>
        <taxon>Cryptococcus</taxon>
        <taxon>Cryptococcus gattii species complex</taxon>
    </lineage>
</organism>
<feature type="transmembrane region" description="Helical" evidence="5">
    <location>
        <begin position="24"/>
        <end position="42"/>
    </location>
</feature>
<feature type="transmembrane region" description="Helical" evidence="5">
    <location>
        <begin position="185"/>
        <end position="202"/>
    </location>
</feature>
<protein>
    <recommendedName>
        <fullName evidence="7">FAR-17a/AIG1-like protein</fullName>
    </recommendedName>
</protein>
<feature type="transmembrane region" description="Helical" evidence="5">
    <location>
        <begin position="62"/>
        <end position="87"/>
    </location>
</feature>
<evidence type="ECO:0000256" key="5">
    <source>
        <dbReference type="SAM" id="Phobius"/>
    </source>
</evidence>
<evidence type="ECO:0008006" key="7">
    <source>
        <dbReference type="Google" id="ProtNLM"/>
    </source>
</evidence>
<dbReference type="PANTHER" id="PTHR10989">
    <property type="entry name" value="ANDROGEN-INDUCED PROTEIN 1-RELATED"/>
    <property type="match status" value="1"/>
</dbReference>
<accession>A0A0D0VVX0</accession>
<evidence type="ECO:0000256" key="4">
    <source>
        <dbReference type="ARBA" id="ARBA00023136"/>
    </source>
</evidence>
<dbReference type="AlphaFoldDB" id="A0A0D0VVX0"/>
<feature type="transmembrane region" description="Helical" evidence="5">
    <location>
        <begin position="151"/>
        <end position="173"/>
    </location>
</feature>
<keyword evidence="3 5" id="KW-1133">Transmembrane helix</keyword>
<evidence type="ECO:0000256" key="1">
    <source>
        <dbReference type="ARBA" id="ARBA00004127"/>
    </source>
</evidence>
<comment type="subcellular location">
    <subcellularLocation>
        <location evidence="1">Endomembrane system</location>
        <topology evidence="1">Multi-pass membrane protein</topology>
    </subcellularLocation>
</comment>
<keyword evidence="2 5" id="KW-0812">Transmembrane</keyword>
<dbReference type="GO" id="GO:0012505">
    <property type="term" value="C:endomembrane system"/>
    <property type="evidence" value="ECO:0007669"/>
    <property type="project" value="UniProtKB-SubCell"/>
</dbReference>
<evidence type="ECO:0000313" key="6">
    <source>
        <dbReference type="EMBL" id="KIR50609.1"/>
    </source>
</evidence>
<feature type="transmembrane region" description="Helical" evidence="5">
    <location>
        <begin position="99"/>
        <end position="122"/>
    </location>
</feature>
<gene>
    <name evidence="6" type="ORF">I312_00550</name>
</gene>
<feature type="transmembrane region" description="Helical" evidence="5">
    <location>
        <begin position="222"/>
        <end position="240"/>
    </location>
</feature>
<sequence>MGIDTQSQEPHVVRTTASAPQTPYLGRLFFHVGTAAVMASGFQAMQSATTFGEFVEPQYGGFYQFLTILGLICSGIAMLFSGASDLLPNIALIRLIKRVFLLISLPVELVISSIYWSIILIAPELMLPPTSPDAVQGAPSSSDAGLSLFRIPLWIDLSMHLVPAVALLIDFFLLEKKYPKPFSTFVALFLAAAFGTSYGIWVEHCASINGAFPYPFLTIMELKGRVLTYIGATLGAWGVFRGLNGLHK</sequence>
<evidence type="ECO:0000256" key="2">
    <source>
        <dbReference type="ARBA" id="ARBA00022692"/>
    </source>
</evidence>
<dbReference type="InterPro" id="IPR006838">
    <property type="entry name" value="ADTRP_AIG1"/>
</dbReference>
<dbReference type="PANTHER" id="PTHR10989:SF16">
    <property type="entry name" value="AT02829P-RELATED"/>
    <property type="match status" value="1"/>
</dbReference>
<dbReference type="Pfam" id="PF04750">
    <property type="entry name" value="Far-17a_AIG1"/>
    <property type="match status" value="1"/>
</dbReference>
<name>A0A0D0VVX0_CRYGA</name>
<reference evidence="6" key="1">
    <citation type="submission" date="2015-01" db="EMBL/GenBank/DDBJ databases">
        <title>The Genome Sequence of Cryptococcus gattii CA1280.</title>
        <authorList>
            <consortium name="The Broad Institute Genomics Platform"/>
            <person name="Cuomo C."/>
            <person name="Litvintseva A."/>
            <person name="Chen Y."/>
            <person name="Heitman J."/>
            <person name="Sun S."/>
            <person name="Springer D."/>
            <person name="Dromer F."/>
            <person name="Young S."/>
            <person name="Zeng Q."/>
            <person name="Gargeya S."/>
            <person name="Abouelleil A."/>
            <person name="Alvarado L."/>
            <person name="Chapman S.B."/>
            <person name="Gainer-Dewar J."/>
            <person name="Goldberg J."/>
            <person name="Griggs A."/>
            <person name="Gujja S."/>
            <person name="Hansen M."/>
            <person name="Howarth C."/>
            <person name="Imamovic A."/>
            <person name="Larimer J."/>
            <person name="Murphy C."/>
            <person name="Naylor J."/>
            <person name="Pearson M."/>
            <person name="Priest M."/>
            <person name="Roberts A."/>
            <person name="Saif S."/>
            <person name="Shea T."/>
            <person name="Sykes S."/>
            <person name="Wortman J."/>
            <person name="Nusbaum C."/>
            <person name="Birren B."/>
        </authorList>
    </citation>
    <scope>NUCLEOTIDE SEQUENCE [LARGE SCALE GENOMIC DNA]</scope>
    <source>
        <strain evidence="6">CA1280</strain>
    </source>
</reference>
<proteinExistence type="predicted"/>
<dbReference type="GO" id="GO:0016020">
    <property type="term" value="C:membrane"/>
    <property type="evidence" value="ECO:0007669"/>
    <property type="project" value="InterPro"/>
</dbReference>
<keyword evidence="4 5" id="KW-0472">Membrane</keyword>
<dbReference type="HOGENOM" id="CLU_081915_1_0_1"/>
<dbReference type="EMBL" id="KN847973">
    <property type="protein sequence ID" value="KIR50609.1"/>
    <property type="molecule type" value="Genomic_DNA"/>
</dbReference>
<dbReference type="OrthoDB" id="1898221at2759"/>